<comment type="function">
    <text evidence="2">Hydrolyzes RNA 2',3'-cyclic phosphodiester to an RNA 2'-phosphomonoester.</text>
</comment>
<keyword evidence="1 2" id="KW-0378">Hydrolase</keyword>
<feature type="domain" description="Phosphoesterase HXTX" evidence="3">
    <location>
        <begin position="96"/>
        <end position="172"/>
    </location>
</feature>
<accession>A0ABY1NEG1</accession>
<name>A0ABY1NEG1_9BACT</name>
<organism evidence="4 5">
    <name type="scientific">Desulfurobacterium pacificum</name>
    <dbReference type="NCBI Taxonomy" id="240166"/>
    <lineage>
        <taxon>Bacteria</taxon>
        <taxon>Pseudomonadati</taxon>
        <taxon>Aquificota</taxon>
        <taxon>Aquificia</taxon>
        <taxon>Desulfurobacteriales</taxon>
        <taxon>Desulfurobacteriaceae</taxon>
        <taxon>Desulfurobacterium</taxon>
    </lineage>
</organism>
<dbReference type="SUPFAM" id="SSF55144">
    <property type="entry name" value="LigT-like"/>
    <property type="match status" value="1"/>
</dbReference>
<protein>
    <recommendedName>
        <fullName evidence="2">RNA 2',3'-cyclic phosphodiesterase</fullName>
        <shortName evidence="2">RNA 2',3'-CPDase</shortName>
        <ecNumber evidence="2">3.1.4.58</ecNumber>
    </recommendedName>
</protein>
<dbReference type="PANTHER" id="PTHR35561">
    <property type="entry name" value="RNA 2',3'-CYCLIC PHOSPHODIESTERASE"/>
    <property type="match status" value="1"/>
</dbReference>
<dbReference type="InterPro" id="IPR014051">
    <property type="entry name" value="Phosphoesterase_HXTX"/>
</dbReference>
<feature type="domain" description="Phosphoesterase HXTX" evidence="3">
    <location>
        <begin position="14"/>
        <end position="89"/>
    </location>
</feature>
<sequence>MKKRLFIGTKVRLDELDKVRKEITSFGIEGKWVEEENLHFTYRFLGDFEEEKIPPLILSLKGKLKLCRAPEVVYRGVGFFEKKGIPRVFFVRVESEGIQRIKNAVDQALLPFGYPLDKEFVPHVTLLRIKRFRRATKFKSYVHRMKDFVFGEGKVNVVTLFESKLTSQGPIYTAVEEFHLD</sequence>
<dbReference type="EMBL" id="FXUB01000001">
    <property type="protein sequence ID" value="SMP07234.1"/>
    <property type="molecule type" value="Genomic_DNA"/>
</dbReference>
<comment type="catalytic activity">
    <reaction evidence="2">
        <text>a 3'-end 2',3'-cyclophospho-ribonucleotide-RNA + H2O = a 3'-end 2'-phospho-ribonucleotide-RNA + H(+)</text>
        <dbReference type="Rhea" id="RHEA:11828"/>
        <dbReference type="Rhea" id="RHEA-COMP:10464"/>
        <dbReference type="Rhea" id="RHEA-COMP:17353"/>
        <dbReference type="ChEBI" id="CHEBI:15377"/>
        <dbReference type="ChEBI" id="CHEBI:15378"/>
        <dbReference type="ChEBI" id="CHEBI:83064"/>
        <dbReference type="ChEBI" id="CHEBI:173113"/>
        <dbReference type="EC" id="3.1.4.58"/>
    </reaction>
</comment>
<dbReference type="GO" id="GO:0016874">
    <property type="term" value="F:ligase activity"/>
    <property type="evidence" value="ECO:0007669"/>
    <property type="project" value="UniProtKB-KW"/>
</dbReference>
<proteinExistence type="inferred from homology"/>
<dbReference type="Pfam" id="PF02834">
    <property type="entry name" value="LigT_PEase"/>
    <property type="match status" value="2"/>
</dbReference>
<dbReference type="InterPro" id="IPR004175">
    <property type="entry name" value="RNA_CPDase"/>
</dbReference>
<evidence type="ECO:0000313" key="4">
    <source>
        <dbReference type="EMBL" id="SMP07234.1"/>
    </source>
</evidence>
<keyword evidence="4" id="KW-0436">Ligase</keyword>
<dbReference type="InterPro" id="IPR009097">
    <property type="entry name" value="Cyclic_Pdiesterase"/>
</dbReference>
<evidence type="ECO:0000313" key="5">
    <source>
        <dbReference type="Proteomes" id="UP001157911"/>
    </source>
</evidence>
<dbReference type="RefSeq" id="WP_283399968.1">
    <property type="nucleotide sequence ID" value="NZ_FXUB01000001.1"/>
</dbReference>
<reference evidence="4 5" key="1">
    <citation type="submission" date="2017-05" db="EMBL/GenBank/DDBJ databases">
        <authorList>
            <person name="Varghese N."/>
            <person name="Submissions S."/>
        </authorList>
    </citation>
    <scope>NUCLEOTIDE SEQUENCE [LARGE SCALE GENOMIC DNA]</scope>
    <source>
        <strain evidence="4 5">DSM 15522</strain>
    </source>
</reference>
<feature type="active site" description="Proton acceptor" evidence="2">
    <location>
        <position position="123"/>
    </location>
</feature>
<dbReference type="Gene3D" id="3.90.1140.10">
    <property type="entry name" value="Cyclic phosphodiesterase"/>
    <property type="match status" value="1"/>
</dbReference>
<keyword evidence="5" id="KW-1185">Reference proteome</keyword>
<comment type="caution">
    <text evidence="4">The sequence shown here is derived from an EMBL/GenBank/DDBJ whole genome shotgun (WGS) entry which is preliminary data.</text>
</comment>
<dbReference type="HAMAP" id="MF_01940">
    <property type="entry name" value="RNA_CPDase"/>
    <property type="match status" value="1"/>
</dbReference>
<feature type="short sequence motif" description="HXTX 2" evidence="2">
    <location>
        <begin position="123"/>
        <end position="126"/>
    </location>
</feature>
<dbReference type="Proteomes" id="UP001157911">
    <property type="component" value="Unassembled WGS sequence"/>
</dbReference>
<dbReference type="PANTHER" id="PTHR35561:SF1">
    <property type="entry name" value="RNA 2',3'-CYCLIC PHOSPHODIESTERASE"/>
    <property type="match status" value="1"/>
</dbReference>
<evidence type="ECO:0000256" key="1">
    <source>
        <dbReference type="ARBA" id="ARBA00022801"/>
    </source>
</evidence>
<feature type="short sequence motif" description="HXTX 1" evidence="2">
    <location>
        <begin position="39"/>
        <end position="42"/>
    </location>
</feature>
<dbReference type="NCBIfam" id="TIGR02258">
    <property type="entry name" value="2_5_ligase"/>
    <property type="match status" value="1"/>
</dbReference>
<evidence type="ECO:0000259" key="3">
    <source>
        <dbReference type="Pfam" id="PF02834"/>
    </source>
</evidence>
<gene>
    <name evidence="4" type="ORF">SAMN06265339_0463</name>
</gene>
<comment type="similarity">
    <text evidence="2">Belongs to the 2H phosphoesterase superfamily. ThpR family.</text>
</comment>
<evidence type="ECO:0000256" key="2">
    <source>
        <dbReference type="HAMAP-Rule" id="MF_01940"/>
    </source>
</evidence>
<dbReference type="EC" id="3.1.4.58" evidence="2"/>
<feature type="active site" description="Proton donor" evidence="2">
    <location>
        <position position="39"/>
    </location>
</feature>